<feature type="transmembrane region" description="Helical" evidence="1">
    <location>
        <begin position="45"/>
        <end position="66"/>
    </location>
</feature>
<dbReference type="EMBL" id="HBIW01001576">
    <property type="protein sequence ID" value="CAE0685919.1"/>
    <property type="molecule type" value="Transcribed_RNA"/>
</dbReference>
<sequence>MLRRALLTSRRHINVYKPGDVVRLKHRRWKKLPDRKLAGAEVETAWQASWMVTLGVVFVGLPWAYYASQDAIKVRAGTNRKKEELQRTVYEKRLDRRREE</sequence>
<organism evidence="2">
    <name type="scientific">Pelagomonas calceolata</name>
    <dbReference type="NCBI Taxonomy" id="35677"/>
    <lineage>
        <taxon>Eukaryota</taxon>
        <taxon>Sar</taxon>
        <taxon>Stramenopiles</taxon>
        <taxon>Ochrophyta</taxon>
        <taxon>Pelagophyceae</taxon>
        <taxon>Pelagomonadales</taxon>
        <taxon>Pelagomonadaceae</taxon>
        <taxon>Pelagomonas</taxon>
    </lineage>
</organism>
<keyword evidence="1" id="KW-0812">Transmembrane</keyword>
<keyword evidence="1" id="KW-0472">Membrane</keyword>
<evidence type="ECO:0000313" key="3">
    <source>
        <dbReference type="EMBL" id="CAH0367180.1"/>
    </source>
</evidence>
<keyword evidence="1" id="KW-1133">Transmembrane helix</keyword>
<dbReference type="EMBL" id="CAKKNE010000002">
    <property type="protein sequence ID" value="CAH0367180.1"/>
    <property type="molecule type" value="Genomic_DNA"/>
</dbReference>
<reference evidence="2" key="1">
    <citation type="submission" date="2021-01" db="EMBL/GenBank/DDBJ databases">
        <authorList>
            <person name="Corre E."/>
            <person name="Pelletier E."/>
            <person name="Niang G."/>
            <person name="Scheremetjew M."/>
            <person name="Finn R."/>
            <person name="Kale V."/>
            <person name="Holt S."/>
            <person name="Cochrane G."/>
            <person name="Meng A."/>
            <person name="Brown T."/>
            <person name="Cohen L."/>
        </authorList>
    </citation>
    <scope>NUCLEOTIDE SEQUENCE</scope>
    <source>
        <strain evidence="2">CCMP1756</strain>
    </source>
</reference>
<evidence type="ECO:0000313" key="4">
    <source>
        <dbReference type="Proteomes" id="UP000789595"/>
    </source>
</evidence>
<dbReference type="Proteomes" id="UP000789595">
    <property type="component" value="Unassembled WGS sequence"/>
</dbReference>
<evidence type="ECO:0000313" key="2">
    <source>
        <dbReference type="EMBL" id="CAE0685919.1"/>
    </source>
</evidence>
<name>A0A7S3ZKH8_9STRA</name>
<gene>
    <name evidence="2" type="ORF">PCAL00307_LOCUS1353</name>
    <name evidence="3" type="ORF">PECAL_2P01900</name>
</gene>
<proteinExistence type="predicted"/>
<dbReference type="AlphaFoldDB" id="A0A7S3ZKH8"/>
<reference evidence="3" key="2">
    <citation type="submission" date="2021-11" db="EMBL/GenBank/DDBJ databases">
        <authorList>
            <consortium name="Genoscope - CEA"/>
            <person name="William W."/>
        </authorList>
    </citation>
    <scope>NUCLEOTIDE SEQUENCE</scope>
</reference>
<keyword evidence="4" id="KW-1185">Reference proteome</keyword>
<protein>
    <submittedName>
        <fullName evidence="2">Uncharacterized protein</fullName>
    </submittedName>
</protein>
<accession>A0A7S3ZKH8</accession>
<evidence type="ECO:0000256" key="1">
    <source>
        <dbReference type="SAM" id="Phobius"/>
    </source>
</evidence>